<feature type="region of interest" description="Disordered" evidence="1">
    <location>
        <begin position="100"/>
        <end position="130"/>
    </location>
</feature>
<sequence>MGLRGFSPPASRGGHLEAAPSVQGPSLGPGQRSLLSPWGFAHGARPQRPPGLSAHPQSGAAASGGAAGSCRLGRRSSIPAAILFSSPQEPVEPQREIGTCLPQPLTATGSPGSKGHGESRNGIIHSARPR</sequence>
<feature type="region of interest" description="Disordered" evidence="1">
    <location>
        <begin position="1"/>
        <end position="72"/>
    </location>
</feature>
<dbReference type="AlphaFoldDB" id="A0AAV7TBH3"/>
<comment type="caution">
    <text evidence="2">The sequence shown here is derived from an EMBL/GenBank/DDBJ whole genome shotgun (WGS) entry which is preliminary data.</text>
</comment>
<feature type="compositionally biased region" description="Low complexity" evidence="1">
    <location>
        <begin position="58"/>
        <end position="72"/>
    </location>
</feature>
<organism evidence="2 3">
    <name type="scientific">Pleurodeles waltl</name>
    <name type="common">Iberian ribbed newt</name>
    <dbReference type="NCBI Taxonomy" id="8319"/>
    <lineage>
        <taxon>Eukaryota</taxon>
        <taxon>Metazoa</taxon>
        <taxon>Chordata</taxon>
        <taxon>Craniata</taxon>
        <taxon>Vertebrata</taxon>
        <taxon>Euteleostomi</taxon>
        <taxon>Amphibia</taxon>
        <taxon>Batrachia</taxon>
        <taxon>Caudata</taxon>
        <taxon>Salamandroidea</taxon>
        <taxon>Salamandridae</taxon>
        <taxon>Pleurodelinae</taxon>
        <taxon>Pleurodeles</taxon>
    </lineage>
</organism>
<name>A0AAV7TBH3_PLEWA</name>
<evidence type="ECO:0000313" key="3">
    <source>
        <dbReference type="Proteomes" id="UP001066276"/>
    </source>
</evidence>
<evidence type="ECO:0000313" key="2">
    <source>
        <dbReference type="EMBL" id="KAJ1173349.1"/>
    </source>
</evidence>
<evidence type="ECO:0000256" key="1">
    <source>
        <dbReference type="SAM" id="MobiDB-lite"/>
    </source>
</evidence>
<protein>
    <submittedName>
        <fullName evidence="2">Uncharacterized protein</fullName>
    </submittedName>
</protein>
<accession>A0AAV7TBH3</accession>
<dbReference type="EMBL" id="JANPWB010000007">
    <property type="protein sequence ID" value="KAJ1173349.1"/>
    <property type="molecule type" value="Genomic_DNA"/>
</dbReference>
<proteinExistence type="predicted"/>
<keyword evidence="3" id="KW-1185">Reference proteome</keyword>
<reference evidence="2" key="1">
    <citation type="journal article" date="2022" name="bioRxiv">
        <title>Sequencing and chromosome-scale assembly of the giantPleurodeles waltlgenome.</title>
        <authorList>
            <person name="Brown T."/>
            <person name="Elewa A."/>
            <person name="Iarovenko S."/>
            <person name="Subramanian E."/>
            <person name="Araus A.J."/>
            <person name="Petzold A."/>
            <person name="Susuki M."/>
            <person name="Suzuki K.-i.T."/>
            <person name="Hayashi T."/>
            <person name="Toyoda A."/>
            <person name="Oliveira C."/>
            <person name="Osipova E."/>
            <person name="Leigh N.D."/>
            <person name="Simon A."/>
            <person name="Yun M.H."/>
        </authorList>
    </citation>
    <scope>NUCLEOTIDE SEQUENCE</scope>
    <source>
        <strain evidence="2">20211129_DDA</strain>
        <tissue evidence="2">Liver</tissue>
    </source>
</reference>
<dbReference type="Proteomes" id="UP001066276">
    <property type="component" value="Chromosome 4_1"/>
</dbReference>
<gene>
    <name evidence="2" type="ORF">NDU88_005185</name>
</gene>